<evidence type="ECO:0000313" key="7">
    <source>
        <dbReference type="EMBL" id="PAA81005.1"/>
    </source>
</evidence>
<name>A0A267G4P3_9PLAT</name>
<dbReference type="Pfam" id="PF13445">
    <property type="entry name" value="zf-RING_UBOX"/>
    <property type="match status" value="1"/>
</dbReference>
<keyword evidence="1" id="KW-0479">Metal-binding</keyword>
<evidence type="ECO:0000256" key="1">
    <source>
        <dbReference type="ARBA" id="ARBA00022723"/>
    </source>
</evidence>
<sequence length="406" mass="44973">IRIFLKHNAIRIVKTYKHQNMNMPASHSSSTAAHKERQDIVKEDMTPNCYSSALTCGVCLEEFRDPRALPCLHTFCLDCLVRLQQLRGGGSGSGSGGRLVCPCCRRVCQTPPAGPEALPRNFHVARLREMRPLMQMGQGLAEEFSDRAAKELARLPDESRLRSDVADCRRRLAELRASQREIDGVFDAIEEAVRDEREAIGEALAGAKAQVKEKRRRAKDCLARRSVSERLLDSAKSDRHQVVLELIGEFREKCASNRGMNAAGGLDLFGAAAVDCSTSSSSESAATAPARPPTEAQVLRRLRTRLLQELSTVSQQQQQQQQQAPPNLQRKCSRKRRKLRQKNFPRKKNQQTASSSGTISSIGSGGATKRRKGAESTGSSSRLFDDSEIDELCREYGLSGYVIYEG</sequence>
<feature type="domain" description="RING-type" evidence="6">
    <location>
        <begin position="56"/>
        <end position="105"/>
    </location>
</feature>
<evidence type="ECO:0000256" key="4">
    <source>
        <dbReference type="PROSITE-ProRule" id="PRU00175"/>
    </source>
</evidence>
<dbReference type="EMBL" id="NIVC01000554">
    <property type="protein sequence ID" value="PAA81005.1"/>
    <property type="molecule type" value="Genomic_DNA"/>
</dbReference>
<evidence type="ECO:0000256" key="2">
    <source>
        <dbReference type="ARBA" id="ARBA00022771"/>
    </source>
</evidence>
<evidence type="ECO:0000256" key="5">
    <source>
        <dbReference type="SAM" id="MobiDB-lite"/>
    </source>
</evidence>
<dbReference type="InterPro" id="IPR001841">
    <property type="entry name" value="Znf_RING"/>
</dbReference>
<dbReference type="PROSITE" id="PS50089">
    <property type="entry name" value="ZF_RING_2"/>
    <property type="match status" value="1"/>
</dbReference>
<dbReference type="InterPro" id="IPR027370">
    <property type="entry name" value="Znf-RING_euk"/>
</dbReference>
<dbReference type="STRING" id="282301.A0A267G4P3"/>
<feature type="region of interest" description="Disordered" evidence="5">
    <location>
        <begin position="310"/>
        <end position="382"/>
    </location>
</feature>
<dbReference type="PANTHER" id="PTHR25462:SF296">
    <property type="entry name" value="MEIOTIC P26, ISOFORM F"/>
    <property type="match status" value="1"/>
</dbReference>
<dbReference type="OrthoDB" id="264520at2759"/>
<accession>A0A267G4P3</accession>
<dbReference type="GO" id="GO:0008270">
    <property type="term" value="F:zinc ion binding"/>
    <property type="evidence" value="ECO:0007669"/>
    <property type="project" value="UniProtKB-KW"/>
</dbReference>
<dbReference type="InterPro" id="IPR047153">
    <property type="entry name" value="TRIM45/56/19-like"/>
</dbReference>
<evidence type="ECO:0000256" key="3">
    <source>
        <dbReference type="ARBA" id="ARBA00022833"/>
    </source>
</evidence>
<proteinExistence type="predicted"/>
<reference evidence="7 8" key="1">
    <citation type="submission" date="2017-06" db="EMBL/GenBank/DDBJ databases">
        <title>A platform for efficient transgenesis in Macrostomum lignano, a flatworm model organism for stem cell research.</title>
        <authorList>
            <person name="Berezikov E."/>
        </authorList>
    </citation>
    <scope>NUCLEOTIDE SEQUENCE [LARGE SCALE GENOMIC DNA]</scope>
    <source>
        <strain evidence="7">DV1</strain>
        <tissue evidence="7">Whole organism</tissue>
    </source>
</reference>
<dbReference type="PANTHER" id="PTHR25462">
    <property type="entry name" value="BONUS, ISOFORM C-RELATED"/>
    <property type="match status" value="1"/>
</dbReference>
<keyword evidence="8" id="KW-1185">Reference proteome</keyword>
<feature type="non-terminal residue" evidence="7">
    <location>
        <position position="1"/>
    </location>
</feature>
<keyword evidence="3" id="KW-0862">Zinc</keyword>
<dbReference type="InterPro" id="IPR013083">
    <property type="entry name" value="Znf_RING/FYVE/PHD"/>
</dbReference>
<feature type="compositionally biased region" description="Basic residues" evidence="5">
    <location>
        <begin position="331"/>
        <end position="349"/>
    </location>
</feature>
<keyword evidence="2 4" id="KW-0863">Zinc-finger</keyword>
<dbReference type="InterPro" id="IPR017907">
    <property type="entry name" value="Znf_RING_CS"/>
</dbReference>
<feature type="compositionally biased region" description="Low complexity" evidence="5">
    <location>
        <begin position="352"/>
        <end position="362"/>
    </location>
</feature>
<dbReference type="AlphaFoldDB" id="A0A267G4P3"/>
<evidence type="ECO:0000313" key="8">
    <source>
        <dbReference type="Proteomes" id="UP000215902"/>
    </source>
</evidence>
<dbReference type="PROSITE" id="PS00518">
    <property type="entry name" value="ZF_RING_1"/>
    <property type="match status" value="1"/>
</dbReference>
<comment type="caution">
    <text evidence="7">The sequence shown here is derived from an EMBL/GenBank/DDBJ whole genome shotgun (WGS) entry which is preliminary data.</text>
</comment>
<protein>
    <recommendedName>
        <fullName evidence="6">RING-type domain-containing protein</fullName>
    </recommendedName>
</protein>
<dbReference type="SUPFAM" id="SSF57850">
    <property type="entry name" value="RING/U-box"/>
    <property type="match status" value="1"/>
</dbReference>
<evidence type="ECO:0000259" key="6">
    <source>
        <dbReference type="PROSITE" id="PS50089"/>
    </source>
</evidence>
<dbReference type="Gene3D" id="3.30.40.10">
    <property type="entry name" value="Zinc/RING finger domain, C3HC4 (zinc finger)"/>
    <property type="match status" value="1"/>
</dbReference>
<dbReference type="Proteomes" id="UP000215902">
    <property type="component" value="Unassembled WGS sequence"/>
</dbReference>
<organism evidence="7 8">
    <name type="scientific">Macrostomum lignano</name>
    <dbReference type="NCBI Taxonomy" id="282301"/>
    <lineage>
        <taxon>Eukaryota</taxon>
        <taxon>Metazoa</taxon>
        <taxon>Spiralia</taxon>
        <taxon>Lophotrochozoa</taxon>
        <taxon>Platyhelminthes</taxon>
        <taxon>Rhabditophora</taxon>
        <taxon>Macrostomorpha</taxon>
        <taxon>Macrostomida</taxon>
        <taxon>Macrostomidae</taxon>
        <taxon>Macrostomum</taxon>
    </lineage>
</organism>
<dbReference type="GO" id="GO:0061630">
    <property type="term" value="F:ubiquitin protein ligase activity"/>
    <property type="evidence" value="ECO:0007669"/>
    <property type="project" value="TreeGrafter"/>
</dbReference>
<gene>
    <name evidence="7" type="ORF">BOX15_Mlig022081g1</name>
</gene>
<dbReference type="SMART" id="SM00184">
    <property type="entry name" value="RING"/>
    <property type="match status" value="1"/>
</dbReference>